<sequence>MTPSTLQDFVLIDIDKAIHLMGDKEFIKEIFQLFTDNLTAYLAILKQHYQARNWSAIQAIAYKWRVEASYCGANRLGKVCQQLETLLQRRLFEEAEMYYQSLLEAAVATKEAAKNAITALIN</sequence>
<dbReference type="GO" id="GO:0000160">
    <property type="term" value="P:phosphorelay signal transduction system"/>
    <property type="evidence" value="ECO:0007669"/>
    <property type="project" value="UniProtKB-KW"/>
</dbReference>
<organism evidence="4 5">
    <name type="scientific">Candidatus Rickettsiella viridis</name>
    <dbReference type="NCBI Taxonomy" id="676208"/>
    <lineage>
        <taxon>Bacteria</taxon>
        <taxon>Pseudomonadati</taxon>
        <taxon>Pseudomonadota</taxon>
        <taxon>Gammaproteobacteria</taxon>
        <taxon>Legionellales</taxon>
        <taxon>Coxiellaceae</taxon>
        <taxon>Rickettsiella</taxon>
    </lineage>
</organism>
<name>A0A2Z5UTN8_9COXI</name>
<feature type="domain" description="HPt" evidence="3">
    <location>
        <begin position="23"/>
        <end position="120"/>
    </location>
</feature>
<gene>
    <name evidence="4" type="ORF">RVIR1_04650</name>
</gene>
<keyword evidence="1" id="KW-0902">Two-component regulatory system</keyword>
<dbReference type="Pfam" id="PF01627">
    <property type="entry name" value="Hpt"/>
    <property type="match status" value="1"/>
</dbReference>
<evidence type="ECO:0000256" key="1">
    <source>
        <dbReference type="ARBA" id="ARBA00023012"/>
    </source>
</evidence>
<proteinExistence type="predicted"/>
<dbReference type="Gene3D" id="1.20.120.160">
    <property type="entry name" value="HPT domain"/>
    <property type="match status" value="1"/>
</dbReference>
<keyword evidence="5" id="KW-1185">Reference proteome</keyword>
<keyword evidence="4" id="KW-0808">Transferase</keyword>
<protein>
    <submittedName>
        <fullName evidence="4">Sensory box histidine kinase/response regulator</fullName>
    </submittedName>
</protein>
<dbReference type="InterPro" id="IPR036641">
    <property type="entry name" value="HPT_dom_sf"/>
</dbReference>
<evidence type="ECO:0000313" key="5">
    <source>
        <dbReference type="Proteomes" id="UP000282483"/>
    </source>
</evidence>
<dbReference type="AlphaFoldDB" id="A0A2Z5UTN8"/>
<dbReference type="KEGG" id="rvi:RVIR1_04650"/>
<dbReference type="PROSITE" id="PS50894">
    <property type="entry name" value="HPT"/>
    <property type="match status" value="1"/>
</dbReference>
<accession>A0A2Z5UTN8</accession>
<comment type="caution">
    <text evidence="2">Lacks conserved residue(s) required for the propagation of feature annotation.</text>
</comment>
<dbReference type="OrthoDB" id="5634458at2"/>
<keyword evidence="4" id="KW-0418">Kinase</keyword>
<evidence type="ECO:0000259" key="3">
    <source>
        <dbReference type="PROSITE" id="PS50894"/>
    </source>
</evidence>
<dbReference type="GO" id="GO:0004672">
    <property type="term" value="F:protein kinase activity"/>
    <property type="evidence" value="ECO:0007669"/>
    <property type="project" value="UniProtKB-ARBA"/>
</dbReference>
<dbReference type="EMBL" id="AP018005">
    <property type="protein sequence ID" value="BBB14976.1"/>
    <property type="molecule type" value="Genomic_DNA"/>
</dbReference>
<reference evidence="4 5" key="1">
    <citation type="submission" date="2017-03" db="EMBL/GenBank/DDBJ databases">
        <title>The genome sequence of Candidatus Rickettsiella viridis.</title>
        <authorList>
            <person name="Nikoh N."/>
            <person name="Tsuchida T."/>
            <person name="Yamaguchi K."/>
            <person name="Maeda T."/>
            <person name="Shigenobu S."/>
            <person name="Fukatsu T."/>
        </authorList>
    </citation>
    <scope>NUCLEOTIDE SEQUENCE [LARGE SCALE GENOMIC DNA]</scope>
    <source>
        <strain evidence="4 5">Ap-RA04</strain>
    </source>
</reference>
<dbReference type="Proteomes" id="UP000282483">
    <property type="component" value="Chromosome"/>
</dbReference>
<dbReference type="RefSeq" id="WP_126322478.1">
    <property type="nucleotide sequence ID" value="NZ_AP018005.1"/>
</dbReference>
<dbReference type="InterPro" id="IPR008207">
    <property type="entry name" value="Sig_transdc_His_kin_Hpt_dom"/>
</dbReference>
<dbReference type="SUPFAM" id="SSF47226">
    <property type="entry name" value="Histidine-containing phosphotransfer domain, HPT domain"/>
    <property type="match status" value="1"/>
</dbReference>
<evidence type="ECO:0000313" key="4">
    <source>
        <dbReference type="EMBL" id="BBB14976.1"/>
    </source>
</evidence>
<evidence type="ECO:0000256" key="2">
    <source>
        <dbReference type="PROSITE-ProRule" id="PRU00110"/>
    </source>
</evidence>